<evidence type="ECO:0000313" key="9">
    <source>
        <dbReference type="EMBL" id="CAB9499706.1"/>
    </source>
</evidence>
<name>A0A9N8H3R2_9STRA</name>
<dbReference type="InterPro" id="IPR013518">
    <property type="entry name" value="K_chnl_inward-rec_Kir_cyto"/>
</dbReference>
<dbReference type="GO" id="GO:1990573">
    <property type="term" value="P:potassium ion import across plasma membrane"/>
    <property type="evidence" value="ECO:0007669"/>
    <property type="project" value="TreeGrafter"/>
</dbReference>
<keyword evidence="2 7" id="KW-0633">Potassium transport</keyword>
<feature type="region of interest" description="Disordered" evidence="8">
    <location>
        <begin position="1"/>
        <end position="313"/>
    </location>
</feature>
<keyword evidence="7" id="KW-0472">Membrane</keyword>
<keyword evidence="4 7" id="KW-0630">Potassium</keyword>
<evidence type="ECO:0000256" key="3">
    <source>
        <dbReference type="ARBA" id="ARBA00022882"/>
    </source>
</evidence>
<keyword evidence="1 7" id="KW-0813">Transport</keyword>
<evidence type="ECO:0000256" key="1">
    <source>
        <dbReference type="ARBA" id="ARBA00022448"/>
    </source>
</evidence>
<keyword evidence="6 7" id="KW-0407">Ion channel</keyword>
<evidence type="ECO:0000256" key="4">
    <source>
        <dbReference type="ARBA" id="ARBA00022958"/>
    </source>
</evidence>
<feature type="region of interest" description="Disordered" evidence="8">
    <location>
        <begin position="369"/>
        <end position="394"/>
    </location>
</feature>
<keyword evidence="7" id="KW-0812">Transmembrane</keyword>
<dbReference type="InterPro" id="IPR016449">
    <property type="entry name" value="K_chnl_inward-rec_Kir"/>
</dbReference>
<dbReference type="GO" id="GO:0005886">
    <property type="term" value="C:plasma membrane"/>
    <property type="evidence" value="ECO:0007669"/>
    <property type="project" value="TreeGrafter"/>
</dbReference>
<keyword evidence="10" id="KW-1185">Reference proteome</keyword>
<feature type="compositionally biased region" description="Basic and acidic residues" evidence="8">
    <location>
        <begin position="1031"/>
        <end position="1048"/>
    </location>
</feature>
<dbReference type="Gene3D" id="2.60.40.1400">
    <property type="entry name" value="G protein-activated inward rectifier potassium channel 1"/>
    <property type="match status" value="1"/>
</dbReference>
<feature type="compositionally biased region" description="Low complexity" evidence="8">
    <location>
        <begin position="296"/>
        <end position="312"/>
    </location>
</feature>
<feature type="region of interest" description="Disordered" evidence="8">
    <location>
        <begin position="1110"/>
        <end position="1148"/>
    </location>
</feature>
<evidence type="ECO:0000256" key="8">
    <source>
        <dbReference type="SAM" id="MobiDB-lite"/>
    </source>
</evidence>
<dbReference type="SUPFAM" id="SSF81296">
    <property type="entry name" value="E set domains"/>
    <property type="match status" value="1"/>
</dbReference>
<dbReference type="OrthoDB" id="273257at2759"/>
<proteinExistence type="inferred from homology"/>
<sequence length="1148" mass="125629">MEEESSRIPTADAAVTATTEAGKEDDPPRLLKRTASCDDENDTLDENSHNGKNNNVDEKKEESRHQSAHTSTGTHIQMNGNGLPDSDDLGYNDPSGLDALDALNSSSSSSSSAREDLPSDQSLGSDFSMGTGGYIAEADTVDSGNVNVNNKRMYRVESELTEASNTQHSNADSIASSPAKQEEEEEEVIPRRTSDNTPPKVETVKDDDDDSDSFQSCSSALLELDDSDSDSSVISESMNFSDIGPRSRIIADPGGGSRRGGVLSRNEASGNLRQAPRGPTSSKRTTRRGTRGGRGMPTKPTARPAPTRIPRSARIETARGLGSSLHSSSNDDTPKRPSFLLKKAVSERFSFKADNEEDTIFKPRFKQKKFRSRSMDLSGSGRSDEGGPPIVRSATKNSFTRYSVAFGASREQNFYQPTVIRKSRKMDIQTGAETYREVICQRIIDYPDAMNPNERRRKTVLRTGPDIHKQESMHGLYLEPQYRMHTRIQSNAVSHNMSRRQQCSNNPLPKSHSVRLSNRIVCNGVVVLVQGANTIPIARFGAGTFDELLDLVTAIKVHLGAAVGGSGILGNEGGLYFIDAYSLSWTTFSTVGYGLVHPAVRTESDDIQLSCSFLTTISALEAFVGVLFASFCGAVVVGKMTRAKSTASVQFSQRMILRFGTGVMYTEDDDDRIDDRNEKPVSKVDTERAFFPCPVLEFRLANTLFGDDTGEILDARISVVGSTLANKEPDNSSTRTGVMGTVMSGGRPSLEMIKGMGHSASVFLRSKVPVRFGDIDQTWSTGRGAFKSSRSGLSSRSVFASSGYLSRTKKNILWSSSKGSLANSTTSADIDSSEKVNHVLKRVSTKGASKIESVIVKKRLLRTASGEAMGEITIPQKAPKRRHAICVEEDPTSGLSPKKLFSGLKLECDTHPFLKRVWTIRHVLNAESPLLSERAVRIIRDSRGRWPTEICNHTFIRENVDFQQLIVSLSGTVTGTRVYGLHVYDYRNLHVGYTFAPNLRRSQHGRLEVDIDSIDNIRVQRGGGAEPIDIYESRPNRDENATKKELGRSRHTGLRNQLLKYDPGGSSDALSPQSDDDSVPLQTARNVQKISLGSLNRGITEECSSDLADSSMFHSQTAHGRTGPLMNSDPGMPIFDDRRAAARRNSVD</sequence>
<protein>
    <submittedName>
        <fullName evidence="9">Uncharacterized protein</fullName>
    </submittedName>
</protein>
<comment type="similarity">
    <text evidence="7">Belongs to the inward rectifier-type potassium channel (TC 1.A.2.1) family.</text>
</comment>
<dbReference type="PANTHER" id="PTHR11767">
    <property type="entry name" value="INWARD RECTIFIER POTASSIUM CHANNEL"/>
    <property type="match status" value="1"/>
</dbReference>
<evidence type="ECO:0000313" key="10">
    <source>
        <dbReference type="Proteomes" id="UP001153069"/>
    </source>
</evidence>
<comment type="caution">
    <text evidence="9">The sequence shown here is derived from an EMBL/GenBank/DDBJ whole genome shotgun (WGS) entry which is preliminary data.</text>
</comment>
<dbReference type="InterPro" id="IPR014756">
    <property type="entry name" value="Ig_E-set"/>
</dbReference>
<dbReference type="PANTHER" id="PTHR11767:SF102">
    <property type="entry name" value="INWARDLY RECTIFYING POTASSIUM CHANNEL 1, ISOFORM F"/>
    <property type="match status" value="1"/>
</dbReference>
<dbReference type="SUPFAM" id="SSF81324">
    <property type="entry name" value="Voltage-gated potassium channels"/>
    <property type="match status" value="1"/>
</dbReference>
<feature type="compositionally biased region" description="Low complexity" evidence="8">
    <location>
        <begin position="213"/>
        <end position="222"/>
    </location>
</feature>
<keyword evidence="5 7" id="KW-0406">Ion transport</keyword>
<evidence type="ECO:0000256" key="6">
    <source>
        <dbReference type="ARBA" id="ARBA00023303"/>
    </source>
</evidence>
<dbReference type="GO" id="GO:0005242">
    <property type="term" value="F:inward rectifier potassium channel activity"/>
    <property type="evidence" value="ECO:0007669"/>
    <property type="project" value="InterPro"/>
</dbReference>
<reference evidence="9" key="1">
    <citation type="submission" date="2020-06" db="EMBL/GenBank/DDBJ databases">
        <authorList>
            <consortium name="Plant Systems Biology data submission"/>
        </authorList>
    </citation>
    <scope>NUCLEOTIDE SEQUENCE</scope>
    <source>
        <strain evidence="9">D6</strain>
    </source>
</reference>
<feature type="compositionally biased region" description="Basic and acidic residues" evidence="8">
    <location>
        <begin position="55"/>
        <end position="65"/>
    </location>
</feature>
<dbReference type="AlphaFoldDB" id="A0A9N8H3R2"/>
<evidence type="ECO:0000256" key="7">
    <source>
        <dbReference type="RuleBase" id="RU003822"/>
    </source>
</evidence>
<dbReference type="GO" id="GO:0034765">
    <property type="term" value="P:regulation of monoatomic ion transmembrane transport"/>
    <property type="evidence" value="ECO:0007669"/>
    <property type="project" value="TreeGrafter"/>
</dbReference>
<feature type="compositionally biased region" description="Low complexity" evidence="8">
    <location>
        <begin position="10"/>
        <end position="20"/>
    </location>
</feature>
<organism evidence="9 10">
    <name type="scientific">Seminavis robusta</name>
    <dbReference type="NCBI Taxonomy" id="568900"/>
    <lineage>
        <taxon>Eukaryota</taxon>
        <taxon>Sar</taxon>
        <taxon>Stramenopiles</taxon>
        <taxon>Ochrophyta</taxon>
        <taxon>Bacillariophyta</taxon>
        <taxon>Bacillariophyceae</taxon>
        <taxon>Bacillariophycidae</taxon>
        <taxon>Naviculales</taxon>
        <taxon>Naviculaceae</taxon>
        <taxon>Seminavis</taxon>
    </lineage>
</organism>
<dbReference type="GO" id="GO:0034702">
    <property type="term" value="C:monoatomic ion channel complex"/>
    <property type="evidence" value="ECO:0007669"/>
    <property type="project" value="UniProtKB-KW"/>
</dbReference>
<dbReference type="Proteomes" id="UP001153069">
    <property type="component" value="Unassembled WGS sequence"/>
</dbReference>
<accession>A0A9N8H3R2</accession>
<feature type="compositionally biased region" description="Polar residues" evidence="8">
    <location>
        <begin position="68"/>
        <end position="80"/>
    </location>
</feature>
<feature type="compositionally biased region" description="Basic and acidic residues" evidence="8">
    <location>
        <begin position="1135"/>
        <end position="1148"/>
    </location>
</feature>
<gene>
    <name evidence="9" type="ORF">SEMRO_67_G037530.1</name>
</gene>
<feature type="region of interest" description="Disordered" evidence="8">
    <location>
        <begin position="1025"/>
        <end position="1080"/>
    </location>
</feature>
<dbReference type="Gene3D" id="1.10.287.70">
    <property type="match status" value="1"/>
</dbReference>
<feature type="compositionally biased region" description="Polar residues" evidence="8">
    <location>
        <begin position="161"/>
        <end position="179"/>
    </location>
</feature>
<comment type="subcellular location">
    <subcellularLocation>
        <location evidence="7">Membrane</location>
        <topology evidence="7">Multi-pass membrane protein</topology>
    </subcellularLocation>
</comment>
<evidence type="ECO:0000256" key="2">
    <source>
        <dbReference type="ARBA" id="ARBA00022538"/>
    </source>
</evidence>
<keyword evidence="3 7" id="KW-0851">Voltage-gated channel</keyword>
<evidence type="ECO:0000256" key="5">
    <source>
        <dbReference type="ARBA" id="ARBA00023065"/>
    </source>
</evidence>
<dbReference type="EMBL" id="CAICTM010000066">
    <property type="protein sequence ID" value="CAB9499706.1"/>
    <property type="molecule type" value="Genomic_DNA"/>
</dbReference>